<sequence length="62" mass="6661">MSDTSALSAEERHDLEAARNGDGAAFARLVEPHRAALHARCYRMLGSVHDAEDALQDTLLGA</sequence>
<feature type="domain" description="RNA polymerase sigma-70 region 2" evidence="1">
    <location>
        <begin position="29"/>
        <end position="62"/>
    </location>
</feature>
<dbReference type="Pfam" id="PF04542">
    <property type="entry name" value="Sigma70_r2"/>
    <property type="match status" value="1"/>
</dbReference>
<dbReference type="RefSeq" id="WP_345433978.1">
    <property type="nucleotide sequence ID" value="NZ_BAABHK010000008.1"/>
</dbReference>
<organism evidence="2 3">
    <name type="scientific">Actinoallomurus vinaceus</name>
    <dbReference type="NCBI Taxonomy" id="1080074"/>
    <lineage>
        <taxon>Bacteria</taxon>
        <taxon>Bacillati</taxon>
        <taxon>Actinomycetota</taxon>
        <taxon>Actinomycetes</taxon>
        <taxon>Streptosporangiales</taxon>
        <taxon>Thermomonosporaceae</taxon>
        <taxon>Actinoallomurus</taxon>
    </lineage>
</organism>
<gene>
    <name evidence="2" type="ORF">GCM10023196_055230</name>
</gene>
<accession>A0ABP8UHU9</accession>
<evidence type="ECO:0000259" key="1">
    <source>
        <dbReference type="Pfam" id="PF04542"/>
    </source>
</evidence>
<protein>
    <recommendedName>
        <fullName evidence="1">RNA polymerase sigma-70 region 2 domain-containing protein</fullName>
    </recommendedName>
</protein>
<dbReference type="Proteomes" id="UP001501442">
    <property type="component" value="Unassembled WGS sequence"/>
</dbReference>
<proteinExistence type="predicted"/>
<dbReference type="SUPFAM" id="SSF88946">
    <property type="entry name" value="Sigma2 domain of RNA polymerase sigma factors"/>
    <property type="match status" value="1"/>
</dbReference>
<dbReference type="EMBL" id="BAABHK010000008">
    <property type="protein sequence ID" value="GAA4630326.1"/>
    <property type="molecule type" value="Genomic_DNA"/>
</dbReference>
<keyword evidence="3" id="KW-1185">Reference proteome</keyword>
<dbReference type="InterPro" id="IPR007627">
    <property type="entry name" value="RNA_pol_sigma70_r2"/>
</dbReference>
<dbReference type="InterPro" id="IPR013325">
    <property type="entry name" value="RNA_pol_sigma_r2"/>
</dbReference>
<comment type="caution">
    <text evidence="2">The sequence shown here is derived from an EMBL/GenBank/DDBJ whole genome shotgun (WGS) entry which is preliminary data.</text>
</comment>
<evidence type="ECO:0000313" key="2">
    <source>
        <dbReference type="EMBL" id="GAA4630326.1"/>
    </source>
</evidence>
<name>A0ABP8UHU9_9ACTN</name>
<dbReference type="Gene3D" id="1.10.1740.10">
    <property type="match status" value="1"/>
</dbReference>
<evidence type="ECO:0000313" key="3">
    <source>
        <dbReference type="Proteomes" id="UP001501442"/>
    </source>
</evidence>
<reference evidence="3" key="1">
    <citation type="journal article" date="2019" name="Int. J. Syst. Evol. Microbiol.">
        <title>The Global Catalogue of Microorganisms (GCM) 10K type strain sequencing project: providing services to taxonomists for standard genome sequencing and annotation.</title>
        <authorList>
            <consortium name="The Broad Institute Genomics Platform"/>
            <consortium name="The Broad Institute Genome Sequencing Center for Infectious Disease"/>
            <person name="Wu L."/>
            <person name="Ma J."/>
        </authorList>
    </citation>
    <scope>NUCLEOTIDE SEQUENCE [LARGE SCALE GENOMIC DNA]</scope>
    <source>
        <strain evidence="3">JCM 17939</strain>
    </source>
</reference>